<dbReference type="InterPro" id="IPR049279">
    <property type="entry name" value="DUF3108-like"/>
</dbReference>
<sequence length="204" mass="21883">MFRTLVVLPAVVSMAVAAPPPKGADKDAGLYFPTKVGVKRVYIVTTDAGKVESTETVTKVEGKDGDWRVTTEWDLADVDRADTVTVTAVSAKGVSVVARRGKELADAEPTLRLPAMPGDEWEFSPTPEAGAAQRTYTYTVGKAEDVETPAGTFNAVPVEGKRKNARGPFSDKYWYAPGVGLVKSVVKVGDFEQTMTLKSLTRGK</sequence>
<gene>
    <name evidence="3" type="ORF">PX52LOC_05710</name>
</gene>
<evidence type="ECO:0000313" key="4">
    <source>
        <dbReference type="Proteomes" id="UP000324974"/>
    </source>
</evidence>
<evidence type="ECO:0000256" key="1">
    <source>
        <dbReference type="SAM" id="SignalP"/>
    </source>
</evidence>
<accession>A0A5C1AL42</accession>
<dbReference type="OrthoDB" id="281452at2"/>
<dbReference type="Pfam" id="PF21347">
    <property type="entry name" value="DUF3108_like"/>
    <property type="match status" value="1"/>
</dbReference>
<name>A0A5C1AL42_9BACT</name>
<dbReference type="RefSeq" id="WP_149113149.1">
    <property type="nucleotide sequence ID" value="NZ_CP042425.1"/>
</dbReference>
<organism evidence="3 4">
    <name type="scientific">Limnoglobus roseus</name>
    <dbReference type="NCBI Taxonomy" id="2598579"/>
    <lineage>
        <taxon>Bacteria</taxon>
        <taxon>Pseudomonadati</taxon>
        <taxon>Planctomycetota</taxon>
        <taxon>Planctomycetia</taxon>
        <taxon>Gemmatales</taxon>
        <taxon>Gemmataceae</taxon>
        <taxon>Limnoglobus</taxon>
    </lineage>
</organism>
<reference evidence="4" key="1">
    <citation type="submission" date="2019-08" db="EMBL/GenBank/DDBJ databases">
        <title>Limnoglobus roseus gen. nov., sp. nov., a novel freshwater planctomycete with a giant genome from the family Gemmataceae.</title>
        <authorList>
            <person name="Kulichevskaya I.S."/>
            <person name="Naumoff D.G."/>
            <person name="Miroshnikov K."/>
            <person name="Ivanova A."/>
            <person name="Philippov D.A."/>
            <person name="Hakobyan A."/>
            <person name="Rijpstra I.C."/>
            <person name="Sinninghe Damste J.S."/>
            <person name="Liesack W."/>
            <person name="Dedysh S.N."/>
        </authorList>
    </citation>
    <scope>NUCLEOTIDE SEQUENCE [LARGE SCALE GENOMIC DNA]</scope>
    <source>
        <strain evidence="4">PX52</strain>
    </source>
</reference>
<feature type="signal peptide" evidence="1">
    <location>
        <begin position="1"/>
        <end position="17"/>
    </location>
</feature>
<dbReference type="Proteomes" id="UP000324974">
    <property type="component" value="Chromosome"/>
</dbReference>
<feature type="domain" description="DUF3108" evidence="2">
    <location>
        <begin position="139"/>
        <end position="184"/>
    </location>
</feature>
<proteinExistence type="predicted"/>
<evidence type="ECO:0000313" key="3">
    <source>
        <dbReference type="EMBL" id="QEL18676.1"/>
    </source>
</evidence>
<dbReference type="EMBL" id="CP042425">
    <property type="protein sequence ID" value="QEL18676.1"/>
    <property type="molecule type" value="Genomic_DNA"/>
</dbReference>
<keyword evidence="1" id="KW-0732">Signal</keyword>
<dbReference type="KEGG" id="lrs:PX52LOC_05710"/>
<feature type="chain" id="PRO_5022906262" description="DUF3108 domain-containing protein" evidence="1">
    <location>
        <begin position="18"/>
        <end position="204"/>
    </location>
</feature>
<dbReference type="AlphaFoldDB" id="A0A5C1AL42"/>
<protein>
    <recommendedName>
        <fullName evidence="2">DUF3108 domain-containing protein</fullName>
    </recommendedName>
</protein>
<evidence type="ECO:0000259" key="2">
    <source>
        <dbReference type="Pfam" id="PF21347"/>
    </source>
</evidence>
<keyword evidence="4" id="KW-1185">Reference proteome</keyword>
<dbReference type="Gene3D" id="2.40.360.20">
    <property type="match status" value="1"/>
</dbReference>